<name>A0A963Z030_9PROT</name>
<dbReference type="AlphaFoldDB" id="A0A963Z030"/>
<evidence type="ECO:0000313" key="3">
    <source>
        <dbReference type="Proteomes" id="UP000721844"/>
    </source>
</evidence>
<keyword evidence="1" id="KW-0812">Transmembrane</keyword>
<dbReference type="Proteomes" id="UP000721844">
    <property type="component" value="Unassembled WGS sequence"/>
</dbReference>
<gene>
    <name evidence="2" type="ORF">ACELLULO517_08335</name>
</gene>
<proteinExistence type="predicted"/>
<feature type="transmembrane region" description="Helical" evidence="1">
    <location>
        <begin position="20"/>
        <end position="43"/>
    </location>
</feature>
<keyword evidence="3" id="KW-1185">Reference proteome</keyword>
<accession>A0A963Z030</accession>
<dbReference type="RefSeq" id="WP_227306838.1">
    <property type="nucleotide sequence ID" value="NZ_JAESVA010000002.1"/>
</dbReference>
<keyword evidence="1" id="KW-0472">Membrane</keyword>
<evidence type="ECO:0000313" key="2">
    <source>
        <dbReference type="EMBL" id="MCB8880236.1"/>
    </source>
</evidence>
<feature type="transmembrane region" description="Helical" evidence="1">
    <location>
        <begin position="63"/>
        <end position="84"/>
    </location>
</feature>
<organism evidence="2 3">
    <name type="scientific">Acidisoma cellulosilyticum</name>
    <dbReference type="NCBI Taxonomy" id="2802395"/>
    <lineage>
        <taxon>Bacteria</taxon>
        <taxon>Pseudomonadati</taxon>
        <taxon>Pseudomonadota</taxon>
        <taxon>Alphaproteobacteria</taxon>
        <taxon>Acetobacterales</taxon>
        <taxon>Acidocellaceae</taxon>
        <taxon>Acidisoma</taxon>
    </lineage>
</organism>
<dbReference type="EMBL" id="JAESVA010000002">
    <property type="protein sequence ID" value="MCB8880236.1"/>
    <property type="molecule type" value="Genomic_DNA"/>
</dbReference>
<comment type="caution">
    <text evidence="2">The sequence shown here is derived from an EMBL/GenBank/DDBJ whole genome shotgun (WGS) entry which is preliminary data.</text>
</comment>
<evidence type="ECO:0000256" key="1">
    <source>
        <dbReference type="SAM" id="Phobius"/>
    </source>
</evidence>
<reference evidence="2 3" key="1">
    <citation type="journal article" date="2021" name="Microorganisms">
        <title>Acidisoma silvae sp. nov. and Acidisomacellulosilytica sp. nov., Two Acidophilic Bacteria Isolated from Decaying Wood, Hydrolyzing Cellulose and Producing Poly-3-hydroxybutyrate.</title>
        <authorList>
            <person name="Mieszkin S."/>
            <person name="Pouder E."/>
            <person name="Uroz S."/>
            <person name="Simon-Colin C."/>
            <person name="Alain K."/>
        </authorList>
    </citation>
    <scope>NUCLEOTIDE SEQUENCE [LARGE SCALE GENOMIC DNA]</scope>
    <source>
        <strain evidence="2 3">HW T5.17</strain>
    </source>
</reference>
<sequence length="261" mass="29923">MVWDAVKTAWRDPRWSEKIWGVCLALSFLIFAIVIVALVMDAFRLIAWTLTGNSADEKFDLDIVYDVANILMPIITVIALLIAWNQLRSVEEQRKSAEKSSKGETYIGLFEGMVADFQAIETLTLELTERYIVYFGGVPKQDEPDSIGTYVNHIIRSWPANYPSMLALRQFLLRLENLGFLARKDYIAMDDVFGVLEGPLRETLRIYGVYIQSLKDDSKPTPQSPDEEGRRLEHAHWLLAETIDYEPKVLLPRAKRRLPNS</sequence>
<keyword evidence="1" id="KW-1133">Transmembrane helix</keyword>
<protein>
    <submittedName>
        <fullName evidence="2">Uncharacterized protein</fullName>
    </submittedName>
</protein>